<comment type="caution">
    <text evidence="1">The sequence shown here is derived from an EMBL/GenBank/DDBJ whole genome shotgun (WGS) entry which is preliminary data.</text>
</comment>
<proteinExistence type="predicted"/>
<reference evidence="1" key="1">
    <citation type="journal article" date="2021" name="PeerJ">
        <title>Extensive microbial diversity within the chicken gut microbiome revealed by metagenomics and culture.</title>
        <authorList>
            <person name="Gilroy R."/>
            <person name="Ravi A."/>
            <person name="Getino M."/>
            <person name="Pursley I."/>
            <person name="Horton D.L."/>
            <person name="Alikhan N.F."/>
            <person name="Baker D."/>
            <person name="Gharbi K."/>
            <person name="Hall N."/>
            <person name="Watson M."/>
            <person name="Adriaenssens E.M."/>
            <person name="Foster-Nyarko E."/>
            <person name="Jarju S."/>
            <person name="Secka A."/>
            <person name="Antonio M."/>
            <person name="Oren A."/>
            <person name="Chaudhuri R.R."/>
            <person name="La Ragione R."/>
            <person name="Hildebrand F."/>
            <person name="Pallen M.J."/>
        </authorList>
    </citation>
    <scope>NUCLEOTIDE SEQUENCE</scope>
    <source>
        <strain evidence="1">CHK174-6876</strain>
    </source>
</reference>
<accession>A0A921F9K3</accession>
<evidence type="ECO:0000313" key="1">
    <source>
        <dbReference type="EMBL" id="HJE97481.1"/>
    </source>
</evidence>
<dbReference type="EMBL" id="DYXG01000078">
    <property type="protein sequence ID" value="HJE97481.1"/>
    <property type="molecule type" value="Genomic_DNA"/>
</dbReference>
<dbReference type="AlphaFoldDB" id="A0A921F9K3"/>
<evidence type="ECO:0000313" key="2">
    <source>
        <dbReference type="Proteomes" id="UP000707535"/>
    </source>
</evidence>
<reference evidence="1" key="2">
    <citation type="submission" date="2021-09" db="EMBL/GenBank/DDBJ databases">
        <authorList>
            <person name="Gilroy R."/>
        </authorList>
    </citation>
    <scope>NUCLEOTIDE SEQUENCE</scope>
    <source>
        <strain evidence="1">CHK174-6876</strain>
    </source>
</reference>
<organism evidence="1 2">
    <name type="scientific">Ligilactobacillus acidipiscis</name>
    <dbReference type="NCBI Taxonomy" id="89059"/>
    <lineage>
        <taxon>Bacteria</taxon>
        <taxon>Bacillati</taxon>
        <taxon>Bacillota</taxon>
        <taxon>Bacilli</taxon>
        <taxon>Lactobacillales</taxon>
        <taxon>Lactobacillaceae</taxon>
        <taxon>Ligilactobacillus</taxon>
    </lineage>
</organism>
<protein>
    <submittedName>
        <fullName evidence="1">Uncharacterized protein</fullName>
    </submittedName>
</protein>
<gene>
    <name evidence="1" type="ORF">K8V00_07655</name>
</gene>
<dbReference type="Proteomes" id="UP000707535">
    <property type="component" value="Unassembled WGS sequence"/>
</dbReference>
<name>A0A921F9K3_9LACO</name>
<sequence>MSKQNDTTLLAERQERSNPLFDPKALTRFIAESDDLIFVKSSRQAIWLFPNGQLVQPNEKDDQERTVCHYAIKYYFRYIGIENGLKIEQENRHIFNNLVTKGVGVVNLVPETKAALKGDNQDLTEQQKEFLKINKYKLYSYVKNHPITANYLARAAKI</sequence>